<evidence type="ECO:0000313" key="3">
    <source>
        <dbReference type="EMBL" id="TDU31845.1"/>
    </source>
</evidence>
<protein>
    <submittedName>
        <fullName evidence="3">Short subunit dehydrogenase</fullName>
    </submittedName>
</protein>
<dbReference type="RefSeq" id="WP_133880403.1">
    <property type="nucleotide sequence ID" value="NZ_MWIN01000012.1"/>
</dbReference>
<comment type="similarity">
    <text evidence="1">Belongs to the short-chain dehydrogenases/reductases (SDR) family.</text>
</comment>
<dbReference type="EMBL" id="SOBT01000008">
    <property type="protein sequence ID" value="TDU31845.1"/>
    <property type="molecule type" value="Genomic_DNA"/>
</dbReference>
<dbReference type="SUPFAM" id="SSF51735">
    <property type="entry name" value="NAD(P)-binding Rossmann-fold domains"/>
    <property type="match status" value="1"/>
</dbReference>
<dbReference type="OrthoDB" id="9810734at2"/>
<keyword evidence="2" id="KW-0560">Oxidoreductase</keyword>
<dbReference type="Proteomes" id="UP000295341">
    <property type="component" value="Unassembled WGS sequence"/>
</dbReference>
<sequence length="211" mass="22293">MSAPFPRAEATGRLTDTRQAGGVVMHDVDLHGAAMVTGAARGIGALYAERFALRGRDLILVAGDRAALEDMAERLRPRRVRIELVVADLAQAEDLAAVETQLRGDDRIALLVNDGQAGARGGDASSASRLRTDGAMAARLARAAAEGFVAQRHGTILNVALATDGDRGSLAGFIAFSRSLCEELRPHGVHVKARVHRMPFPDSSLPRIASA</sequence>
<organism evidence="3 4">
    <name type="scientific">Panacagrimonas perspica</name>
    <dbReference type="NCBI Taxonomy" id="381431"/>
    <lineage>
        <taxon>Bacteria</taxon>
        <taxon>Pseudomonadati</taxon>
        <taxon>Pseudomonadota</taxon>
        <taxon>Gammaproteobacteria</taxon>
        <taxon>Nevskiales</taxon>
        <taxon>Nevskiaceae</taxon>
        <taxon>Panacagrimonas</taxon>
    </lineage>
</organism>
<keyword evidence="4" id="KW-1185">Reference proteome</keyword>
<proteinExistence type="inferred from homology"/>
<dbReference type="GO" id="GO:0016491">
    <property type="term" value="F:oxidoreductase activity"/>
    <property type="evidence" value="ECO:0007669"/>
    <property type="project" value="UniProtKB-KW"/>
</dbReference>
<gene>
    <name evidence="3" type="ORF">DFR24_1228</name>
</gene>
<reference evidence="3 4" key="1">
    <citation type="submission" date="2019-03" db="EMBL/GenBank/DDBJ databases">
        <title>Genomic Encyclopedia of Type Strains, Phase IV (KMG-IV): sequencing the most valuable type-strain genomes for metagenomic binning, comparative biology and taxonomic classification.</title>
        <authorList>
            <person name="Goeker M."/>
        </authorList>
    </citation>
    <scope>NUCLEOTIDE SEQUENCE [LARGE SCALE GENOMIC DNA]</scope>
    <source>
        <strain evidence="3 4">DSM 26377</strain>
    </source>
</reference>
<dbReference type="Gene3D" id="3.40.50.720">
    <property type="entry name" value="NAD(P)-binding Rossmann-like Domain"/>
    <property type="match status" value="1"/>
</dbReference>
<dbReference type="InterPro" id="IPR051019">
    <property type="entry name" value="VLCFA-Steroid_DH"/>
</dbReference>
<evidence type="ECO:0000256" key="2">
    <source>
        <dbReference type="ARBA" id="ARBA00023002"/>
    </source>
</evidence>
<comment type="caution">
    <text evidence="3">The sequence shown here is derived from an EMBL/GenBank/DDBJ whole genome shotgun (WGS) entry which is preliminary data.</text>
</comment>
<dbReference type="PANTHER" id="PTHR43899">
    <property type="entry name" value="RH59310P"/>
    <property type="match status" value="1"/>
</dbReference>
<dbReference type="InterPro" id="IPR002347">
    <property type="entry name" value="SDR_fam"/>
</dbReference>
<dbReference type="PANTHER" id="PTHR43899:SF13">
    <property type="entry name" value="RH59310P"/>
    <property type="match status" value="1"/>
</dbReference>
<dbReference type="Pfam" id="PF00106">
    <property type="entry name" value="adh_short"/>
    <property type="match status" value="1"/>
</dbReference>
<dbReference type="PRINTS" id="PR00081">
    <property type="entry name" value="GDHRDH"/>
</dbReference>
<evidence type="ECO:0000313" key="4">
    <source>
        <dbReference type="Proteomes" id="UP000295341"/>
    </source>
</evidence>
<evidence type="ECO:0000256" key="1">
    <source>
        <dbReference type="ARBA" id="ARBA00006484"/>
    </source>
</evidence>
<accession>A0A4R7PCJ1</accession>
<dbReference type="AlphaFoldDB" id="A0A4R7PCJ1"/>
<name>A0A4R7PCJ1_9GAMM</name>
<dbReference type="InterPro" id="IPR036291">
    <property type="entry name" value="NAD(P)-bd_dom_sf"/>
</dbReference>